<dbReference type="RefSeq" id="WP_087112694.1">
    <property type="nucleotide sequence ID" value="NZ_CBCSCN010000013.1"/>
</dbReference>
<dbReference type="EMBL" id="FWPT01000011">
    <property type="protein sequence ID" value="SMA50252.1"/>
    <property type="molecule type" value="Genomic_DNA"/>
</dbReference>
<keyword evidence="1" id="KW-0472">Membrane</keyword>
<dbReference type="Proteomes" id="UP000196573">
    <property type="component" value="Unassembled WGS sequence"/>
</dbReference>
<proteinExistence type="predicted"/>
<accession>A0A1X7AQ57</accession>
<evidence type="ECO:0000313" key="2">
    <source>
        <dbReference type="EMBL" id="SMA50252.1"/>
    </source>
</evidence>
<feature type="transmembrane region" description="Helical" evidence="1">
    <location>
        <begin position="30"/>
        <end position="48"/>
    </location>
</feature>
<keyword evidence="1" id="KW-1133">Transmembrane helix</keyword>
<keyword evidence="3" id="KW-1185">Reference proteome</keyword>
<reference evidence="2 3" key="1">
    <citation type="submission" date="2017-03" db="EMBL/GenBank/DDBJ databases">
        <authorList>
            <person name="Afonso C.L."/>
            <person name="Miller P.J."/>
            <person name="Scott M.A."/>
            <person name="Spackman E."/>
            <person name="Goraichik I."/>
            <person name="Dimitrov K.M."/>
            <person name="Suarez D.L."/>
            <person name="Swayne D.E."/>
        </authorList>
    </citation>
    <scope>NUCLEOTIDE SEQUENCE [LARGE SCALE GENOMIC DNA]</scope>
    <source>
        <strain evidence="2">SB41UT1</strain>
    </source>
</reference>
<dbReference type="AlphaFoldDB" id="A0A1X7AQ57"/>
<keyword evidence="1" id="KW-0812">Transmembrane</keyword>
<name>A0A1X7AQ57_9GAMM</name>
<gene>
    <name evidence="2" type="ORF">EHSB41UT_04046</name>
</gene>
<evidence type="ECO:0000313" key="3">
    <source>
        <dbReference type="Proteomes" id="UP000196573"/>
    </source>
</evidence>
<protein>
    <submittedName>
        <fullName evidence="2">Uncharacterized protein</fullName>
    </submittedName>
</protein>
<sequence length="459" mass="48621">MSGATSSLEKAISSSGTATSSAKAADASSLFVYPLAGLVVALVLAVALSSSRQASAADGELPPALPVYDLPMQEDTDGLYHQYNNLLRNQMSNLWGFVENAAVSRAIWHAVHDKEKPAKAQTRDGGWFSWGWLGLGGKAPLGEQLVDVLKQINIDLRSNPDGKKFLLTKALYDGLADVLDEKTIKGVSRDNLSDINVLIDKIEQKSKSDIQDIIFNVAAATGREKRGAKNITPAASKAADAAKKYADATQDPSAPSPEVITRRMNNANSYTDWRDHLLRQALAGAMLGAGVEAVITVTYKSAYDGKHPWNWDEKDKAEVATAAFDGAVTGGVSTAATYMLTSKYPGVPLWVSSALVTGSIYLVKESVKIAAGSEDAASMRDMAQAVPMALALSLSSYIGESACHPVPLLGAIAGALTGRLAIGVASNLLEKMIEEKSSQARALPFSQPDNVSVKLLKQS</sequence>
<evidence type="ECO:0000256" key="1">
    <source>
        <dbReference type="SAM" id="Phobius"/>
    </source>
</evidence>
<organism evidence="2 3">
    <name type="scientific">Parendozoicomonas haliclonae</name>
    <dbReference type="NCBI Taxonomy" id="1960125"/>
    <lineage>
        <taxon>Bacteria</taxon>
        <taxon>Pseudomonadati</taxon>
        <taxon>Pseudomonadota</taxon>
        <taxon>Gammaproteobacteria</taxon>
        <taxon>Oceanospirillales</taxon>
        <taxon>Endozoicomonadaceae</taxon>
        <taxon>Parendozoicomonas</taxon>
    </lineage>
</organism>